<dbReference type="EMBL" id="JAJHZP010000001">
    <property type="protein sequence ID" value="MDC4183047.1"/>
    <property type="molecule type" value="Genomic_DNA"/>
</dbReference>
<dbReference type="EMBL" id="JAJHZM010000001">
    <property type="protein sequence ID" value="MDC4181594.1"/>
    <property type="molecule type" value="Genomic_DNA"/>
</dbReference>
<dbReference type="SUPFAM" id="SSF55658">
    <property type="entry name" value="L9 N-domain-like"/>
    <property type="match status" value="1"/>
</dbReference>
<dbReference type="GO" id="GO:1990904">
    <property type="term" value="C:ribonucleoprotein complex"/>
    <property type="evidence" value="ECO:0007669"/>
    <property type="project" value="UniProtKB-KW"/>
</dbReference>
<dbReference type="AlphaFoldDB" id="A0AAW6HMG5"/>
<dbReference type="HAMAP" id="MF_00503">
    <property type="entry name" value="Ribosomal_bL9"/>
    <property type="match status" value="1"/>
</dbReference>
<keyword evidence="5 7" id="KW-0687">Ribonucleoprotein</keyword>
<gene>
    <name evidence="7 12" type="primary">rplI</name>
    <name evidence="11" type="ORF">LNO68_00105</name>
    <name evidence="12" type="ORF">LNO71_00105</name>
</gene>
<feature type="coiled-coil region" evidence="8">
    <location>
        <begin position="58"/>
        <end position="85"/>
    </location>
</feature>
<dbReference type="GO" id="GO:0006412">
    <property type="term" value="P:translation"/>
    <property type="evidence" value="ECO:0007669"/>
    <property type="project" value="UniProtKB-UniRule"/>
</dbReference>
<evidence type="ECO:0000256" key="1">
    <source>
        <dbReference type="ARBA" id="ARBA00010605"/>
    </source>
</evidence>
<keyword evidence="4 7" id="KW-0689">Ribosomal protein</keyword>
<dbReference type="Gene3D" id="3.10.430.100">
    <property type="entry name" value="Ribosomal protein L9, C-terminal domain"/>
    <property type="match status" value="1"/>
</dbReference>
<dbReference type="Pfam" id="PF03948">
    <property type="entry name" value="Ribosomal_L9_C"/>
    <property type="match status" value="1"/>
</dbReference>
<dbReference type="InterPro" id="IPR020069">
    <property type="entry name" value="Ribosomal_bL9_C"/>
</dbReference>
<evidence type="ECO:0000256" key="4">
    <source>
        <dbReference type="ARBA" id="ARBA00022980"/>
    </source>
</evidence>
<accession>A0AAW6HMG5</accession>
<dbReference type="InterPro" id="IPR009027">
    <property type="entry name" value="Ribosomal_bL9/RNase_H1_N"/>
</dbReference>
<evidence type="ECO:0000313" key="11">
    <source>
        <dbReference type="EMBL" id="MDC4181594.1"/>
    </source>
</evidence>
<evidence type="ECO:0000256" key="2">
    <source>
        <dbReference type="ARBA" id="ARBA00022730"/>
    </source>
</evidence>
<reference evidence="12 14" key="1">
    <citation type="submission" date="2021-11" db="EMBL/GenBank/DDBJ databases">
        <title>Description of Mycoplasma bradburyaesp. nov.from sea birds: a tribute to a great mycoplasmologist.</title>
        <authorList>
            <person name="Ramirez A.S."/>
            <person name="Poveda C."/>
            <person name="Suarez-Perez A."/>
            <person name="Rosales R.S."/>
            <person name="Dijkman R."/>
            <person name="Feberwee A."/>
            <person name="Spergser J."/>
            <person name="Szostak M.P."/>
            <person name="Ressel L."/>
            <person name="Calabuig P."/>
            <person name="Catania S."/>
            <person name="Gobbo F."/>
            <person name="Timofte D."/>
            <person name="Poveda J.B."/>
        </authorList>
    </citation>
    <scope>NUCLEOTIDE SEQUENCE</scope>
    <source>
        <strain evidence="11 14">T158</strain>
        <strain evidence="12">T264</strain>
    </source>
</reference>
<organism evidence="12 13">
    <name type="scientific">Mycoplasma bradburyae</name>
    <dbReference type="NCBI Taxonomy" id="2963128"/>
    <lineage>
        <taxon>Bacteria</taxon>
        <taxon>Bacillati</taxon>
        <taxon>Mycoplasmatota</taxon>
        <taxon>Mollicutes</taxon>
        <taxon>Mycoplasmataceae</taxon>
        <taxon>Mycoplasma</taxon>
    </lineage>
</organism>
<dbReference type="NCBIfam" id="TIGR00158">
    <property type="entry name" value="L9"/>
    <property type="match status" value="1"/>
</dbReference>
<keyword evidence="3 7" id="KW-0694">RNA-binding</keyword>
<dbReference type="GO" id="GO:0019843">
    <property type="term" value="F:rRNA binding"/>
    <property type="evidence" value="ECO:0007669"/>
    <property type="project" value="UniProtKB-UniRule"/>
</dbReference>
<dbReference type="InterPro" id="IPR000244">
    <property type="entry name" value="Ribosomal_bL9"/>
</dbReference>
<evidence type="ECO:0000256" key="7">
    <source>
        <dbReference type="HAMAP-Rule" id="MF_00503"/>
    </source>
</evidence>
<evidence type="ECO:0000313" key="14">
    <source>
        <dbReference type="Proteomes" id="UP001220940"/>
    </source>
</evidence>
<feature type="domain" description="Ribosomal protein L9" evidence="9">
    <location>
        <begin position="1"/>
        <end position="47"/>
    </location>
</feature>
<evidence type="ECO:0000259" key="10">
    <source>
        <dbReference type="Pfam" id="PF03948"/>
    </source>
</evidence>
<dbReference type="Proteomes" id="UP001216384">
    <property type="component" value="Unassembled WGS sequence"/>
</dbReference>
<keyword evidence="8" id="KW-0175">Coiled coil</keyword>
<dbReference type="GO" id="GO:0003735">
    <property type="term" value="F:structural constituent of ribosome"/>
    <property type="evidence" value="ECO:0007669"/>
    <property type="project" value="InterPro"/>
</dbReference>
<evidence type="ECO:0000256" key="3">
    <source>
        <dbReference type="ARBA" id="ARBA00022884"/>
    </source>
</evidence>
<comment type="function">
    <text evidence="7">Binds to the 23S rRNA.</text>
</comment>
<dbReference type="SUPFAM" id="SSF55653">
    <property type="entry name" value="Ribosomal protein L9 C-domain"/>
    <property type="match status" value="1"/>
</dbReference>
<evidence type="ECO:0000313" key="12">
    <source>
        <dbReference type="EMBL" id="MDC4183047.1"/>
    </source>
</evidence>
<sequence>MKVILIKNVPNLGKADTVVNVSNGYAKNYLFKNNLAVPLTNESQKQLDLRNTKRSEDHDLLLLEAKNLKKQLEGVNLEYSVKTNQENKAFGTIGFKNIIDDLNKKHIPVTKDMLDTKMKLDIGEHKVNIKIFEQVHATILVKVSKA</sequence>
<name>A0AAW6HMG5_9MOLU</name>
<dbReference type="Pfam" id="PF01281">
    <property type="entry name" value="Ribosomal_L9_N"/>
    <property type="match status" value="1"/>
</dbReference>
<protein>
    <recommendedName>
        <fullName evidence="6 7">Large ribosomal subunit protein bL9</fullName>
    </recommendedName>
</protein>
<dbReference type="PANTHER" id="PTHR21368">
    <property type="entry name" value="50S RIBOSOMAL PROTEIN L9"/>
    <property type="match status" value="1"/>
</dbReference>
<dbReference type="RefSeq" id="WP_255034509.1">
    <property type="nucleotide sequence ID" value="NZ_CP101414.1"/>
</dbReference>
<comment type="similarity">
    <text evidence="1 7">Belongs to the bacterial ribosomal protein bL9 family.</text>
</comment>
<evidence type="ECO:0000256" key="8">
    <source>
        <dbReference type="SAM" id="Coils"/>
    </source>
</evidence>
<comment type="caution">
    <text evidence="12">The sequence shown here is derived from an EMBL/GenBank/DDBJ whole genome shotgun (WGS) entry which is preliminary data.</text>
</comment>
<proteinExistence type="inferred from homology"/>
<dbReference type="InterPro" id="IPR020594">
    <property type="entry name" value="Ribosomal_bL9_bac/chp"/>
</dbReference>
<evidence type="ECO:0000259" key="9">
    <source>
        <dbReference type="Pfam" id="PF01281"/>
    </source>
</evidence>
<evidence type="ECO:0000313" key="13">
    <source>
        <dbReference type="Proteomes" id="UP001216384"/>
    </source>
</evidence>
<keyword evidence="2 7" id="KW-0699">rRNA-binding</keyword>
<dbReference type="Gene3D" id="3.40.5.10">
    <property type="entry name" value="Ribosomal protein L9, N-terminal domain"/>
    <property type="match status" value="1"/>
</dbReference>
<evidence type="ECO:0000256" key="5">
    <source>
        <dbReference type="ARBA" id="ARBA00023274"/>
    </source>
</evidence>
<keyword evidence="14" id="KW-1185">Reference proteome</keyword>
<dbReference type="GO" id="GO:0005840">
    <property type="term" value="C:ribosome"/>
    <property type="evidence" value="ECO:0007669"/>
    <property type="project" value="UniProtKB-KW"/>
</dbReference>
<dbReference type="Proteomes" id="UP001220940">
    <property type="component" value="Unassembled WGS sequence"/>
</dbReference>
<keyword evidence="11" id="KW-0675">Receptor</keyword>
<dbReference type="InterPro" id="IPR020070">
    <property type="entry name" value="Ribosomal_bL9_N"/>
</dbReference>
<dbReference type="InterPro" id="IPR036935">
    <property type="entry name" value="Ribosomal_bL9_N_sf"/>
</dbReference>
<dbReference type="InterPro" id="IPR036791">
    <property type="entry name" value="Ribosomal_bL9_C_sf"/>
</dbReference>
<evidence type="ECO:0000256" key="6">
    <source>
        <dbReference type="ARBA" id="ARBA00035292"/>
    </source>
</evidence>
<feature type="domain" description="Large ribosomal subunit protein bL9 C-terminal" evidence="10">
    <location>
        <begin position="64"/>
        <end position="144"/>
    </location>
</feature>